<reference evidence="2 3" key="1">
    <citation type="submission" date="2016-10" db="EMBL/GenBank/DDBJ databases">
        <authorList>
            <person name="de Groot N.N."/>
        </authorList>
    </citation>
    <scope>NUCLEOTIDE SEQUENCE [LARGE SCALE GENOMIC DNA]</scope>
    <source>
        <strain evidence="3">L7-484,KACC 16230,DSM 25025</strain>
    </source>
</reference>
<protein>
    <recommendedName>
        <fullName evidence="4">Helix-turn-helix domain-containing protein</fullName>
    </recommendedName>
</protein>
<dbReference type="InterPro" id="IPR036390">
    <property type="entry name" value="WH_DNA-bd_sf"/>
</dbReference>
<feature type="region of interest" description="Disordered" evidence="1">
    <location>
        <begin position="187"/>
        <end position="218"/>
    </location>
</feature>
<dbReference type="AlphaFoldDB" id="A0A1H0LR62"/>
<evidence type="ECO:0000313" key="2">
    <source>
        <dbReference type="EMBL" id="SDO70486.1"/>
    </source>
</evidence>
<dbReference type="SUPFAM" id="SSF46785">
    <property type="entry name" value="Winged helix' DNA-binding domain"/>
    <property type="match status" value="1"/>
</dbReference>
<evidence type="ECO:0000313" key="3">
    <source>
        <dbReference type="Proteomes" id="UP000198793"/>
    </source>
</evidence>
<feature type="region of interest" description="Disordered" evidence="1">
    <location>
        <begin position="117"/>
        <end position="145"/>
    </location>
</feature>
<evidence type="ECO:0008006" key="4">
    <source>
        <dbReference type="Google" id="ProtNLM"/>
    </source>
</evidence>
<feature type="compositionally biased region" description="Basic residues" evidence="1">
    <location>
        <begin position="128"/>
        <end position="138"/>
    </location>
</feature>
<evidence type="ECO:0000256" key="1">
    <source>
        <dbReference type="SAM" id="MobiDB-lite"/>
    </source>
</evidence>
<accession>A0A1H0LR62</accession>
<name>A0A1H0LR62_9HYPH</name>
<dbReference type="Proteomes" id="UP000198793">
    <property type="component" value="Unassembled WGS sequence"/>
</dbReference>
<gene>
    <name evidence="2" type="ORF">SAMN05192530_1112</name>
</gene>
<sequence>MRTTVTTKYDWLEAVACEPSLARHPRVIRLAILLCGRFNPNEGLAWPSRLSLARWLGSNVTTVSRAITHLRRVGALTVVRGRDVSPAQRKGKDRRSNFYILNEAWAAAVLVRRQNLNGGEREEPAQLRKGRSKQRLTRKVPGTATLSDDCDGNHYTIGSNLIENAPDLSNGGRYACAKRLTSEIPLTPSFTMLSDANPKKPRRRSGPFDPLPRRPRLE</sequence>
<dbReference type="EMBL" id="FNIT01000011">
    <property type="protein sequence ID" value="SDO70486.1"/>
    <property type="molecule type" value="Genomic_DNA"/>
</dbReference>
<organism evidence="2 3">
    <name type="scientific">Aureimonas jatrophae</name>
    <dbReference type="NCBI Taxonomy" id="1166073"/>
    <lineage>
        <taxon>Bacteria</taxon>
        <taxon>Pseudomonadati</taxon>
        <taxon>Pseudomonadota</taxon>
        <taxon>Alphaproteobacteria</taxon>
        <taxon>Hyphomicrobiales</taxon>
        <taxon>Aurantimonadaceae</taxon>
        <taxon>Aureimonas</taxon>
    </lineage>
</organism>
<keyword evidence="3" id="KW-1185">Reference proteome</keyword>
<proteinExistence type="predicted"/>